<gene>
    <name evidence="2" type="ORF">M153_14070001517</name>
</gene>
<dbReference type="VEuPathDB" id="MicrosporidiaDB:M153_14070001517"/>
<dbReference type="PANTHER" id="PTHR33064">
    <property type="entry name" value="POL PROTEIN"/>
    <property type="match status" value="1"/>
</dbReference>
<dbReference type="PANTHER" id="PTHR33064:SF37">
    <property type="entry name" value="RIBONUCLEASE H"/>
    <property type="match status" value="1"/>
</dbReference>
<dbReference type="InterPro" id="IPR051320">
    <property type="entry name" value="Viral_Replic_Matur_Polypro"/>
</dbReference>
<protein>
    <submittedName>
        <fullName evidence="2">Putative transposable element</fullName>
    </submittedName>
</protein>
<evidence type="ECO:0000313" key="3">
    <source>
        <dbReference type="Proteomes" id="UP000051530"/>
    </source>
</evidence>
<dbReference type="InterPro" id="IPR000477">
    <property type="entry name" value="RT_dom"/>
</dbReference>
<keyword evidence="3" id="KW-1185">Reference proteome</keyword>
<dbReference type="PROSITE" id="PS50878">
    <property type="entry name" value="RT_POL"/>
    <property type="match status" value="1"/>
</dbReference>
<feature type="domain" description="Reverse transcriptase" evidence="1">
    <location>
        <begin position="1"/>
        <end position="65"/>
    </location>
</feature>
<sequence length="147" mass="17438">MVLKDPLNKKCMSYLDDILVFGKSELKYDENLRMVLERIGQYGLVLNEEKFKIKLREVDFLGYKISKNRVNPTEKRSQGIVDHVVPKTKKDLRGFLGTINYDRILIENLADKAKDLYEAINEDGRRLNWNSERQRVLKKSRQFWQTD</sequence>
<dbReference type="OrthoDB" id="2194291at2759"/>
<proteinExistence type="predicted"/>
<accession>A0A0R0M2W6</accession>
<dbReference type="InterPro" id="IPR043502">
    <property type="entry name" value="DNA/RNA_pol_sf"/>
</dbReference>
<reference evidence="2 3" key="1">
    <citation type="submission" date="2015-07" db="EMBL/GenBank/DDBJ databases">
        <title>The genome of Pseudoloma neurophilia, a relevant intracellular parasite of the zebrafish.</title>
        <authorList>
            <person name="Ndikumana S."/>
            <person name="Pelin A."/>
            <person name="Sanders J."/>
            <person name="Corradi N."/>
        </authorList>
    </citation>
    <scope>NUCLEOTIDE SEQUENCE [LARGE SCALE GENOMIC DNA]</scope>
    <source>
        <strain evidence="2 3">MK1</strain>
    </source>
</reference>
<dbReference type="AlphaFoldDB" id="A0A0R0M2W6"/>
<comment type="caution">
    <text evidence="2">The sequence shown here is derived from an EMBL/GenBank/DDBJ whole genome shotgun (WGS) entry which is preliminary data.</text>
</comment>
<evidence type="ECO:0000313" key="2">
    <source>
        <dbReference type="EMBL" id="KRH93152.1"/>
    </source>
</evidence>
<organism evidence="2 3">
    <name type="scientific">Pseudoloma neurophilia</name>
    <dbReference type="NCBI Taxonomy" id="146866"/>
    <lineage>
        <taxon>Eukaryota</taxon>
        <taxon>Fungi</taxon>
        <taxon>Fungi incertae sedis</taxon>
        <taxon>Microsporidia</taxon>
        <taxon>Pseudoloma</taxon>
    </lineage>
</organism>
<dbReference type="Proteomes" id="UP000051530">
    <property type="component" value="Unassembled WGS sequence"/>
</dbReference>
<name>A0A0R0M2W6_9MICR</name>
<dbReference type="Pfam" id="PF00078">
    <property type="entry name" value="RVT_1"/>
    <property type="match status" value="1"/>
</dbReference>
<dbReference type="SUPFAM" id="SSF56672">
    <property type="entry name" value="DNA/RNA polymerases"/>
    <property type="match status" value="1"/>
</dbReference>
<dbReference type="Gene3D" id="3.30.70.270">
    <property type="match status" value="2"/>
</dbReference>
<dbReference type="EMBL" id="LGUB01000466">
    <property type="protein sequence ID" value="KRH93152.1"/>
    <property type="molecule type" value="Genomic_DNA"/>
</dbReference>
<evidence type="ECO:0000259" key="1">
    <source>
        <dbReference type="PROSITE" id="PS50878"/>
    </source>
</evidence>
<dbReference type="InterPro" id="IPR043128">
    <property type="entry name" value="Rev_trsase/Diguanyl_cyclase"/>
</dbReference>